<evidence type="ECO:0000313" key="2">
    <source>
        <dbReference type="EMBL" id="KAJ8353784.1"/>
    </source>
</evidence>
<name>A0A9Q1F986_SYNKA</name>
<dbReference type="SUPFAM" id="SSF57903">
    <property type="entry name" value="FYVE/PHD zinc finger"/>
    <property type="match status" value="1"/>
</dbReference>
<accession>A0A9Q1F986</accession>
<dbReference type="GO" id="GO:0031267">
    <property type="term" value="F:small GTPase binding"/>
    <property type="evidence" value="ECO:0007669"/>
    <property type="project" value="InterPro"/>
</dbReference>
<feature type="region of interest" description="Disordered" evidence="1">
    <location>
        <begin position="82"/>
        <end position="120"/>
    </location>
</feature>
<dbReference type="EMBL" id="JAINUF010000007">
    <property type="protein sequence ID" value="KAJ8353784.1"/>
    <property type="molecule type" value="Genomic_DNA"/>
</dbReference>
<dbReference type="GO" id="GO:0042734">
    <property type="term" value="C:presynaptic membrane"/>
    <property type="evidence" value="ECO:0007669"/>
    <property type="project" value="TreeGrafter"/>
</dbReference>
<dbReference type="GO" id="GO:0042391">
    <property type="term" value="P:regulation of membrane potential"/>
    <property type="evidence" value="ECO:0007669"/>
    <property type="project" value="TreeGrafter"/>
</dbReference>
<dbReference type="GO" id="GO:0048167">
    <property type="term" value="P:regulation of synaptic plasticity"/>
    <property type="evidence" value="ECO:0007669"/>
    <property type="project" value="TreeGrafter"/>
</dbReference>
<reference evidence="2" key="1">
    <citation type="journal article" date="2023" name="Science">
        <title>Genome structures resolve the early diversification of teleost fishes.</title>
        <authorList>
            <person name="Parey E."/>
            <person name="Louis A."/>
            <person name="Montfort J."/>
            <person name="Bouchez O."/>
            <person name="Roques C."/>
            <person name="Iampietro C."/>
            <person name="Lluch J."/>
            <person name="Castinel A."/>
            <person name="Donnadieu C."/>
            <person name="Desvignes T."/>
            <person name="Floi Bucao C."/>
            <person name="Jouanno E."/>
            <person name="Wen M."/>
            <person name="Mejri S."/>
            <person name="Dirks R."/>
            <person name="Jansen H."/>
            <person name="Henkel C."/>
            <person name="Chen W.J."/>
            <person name="Zahm M."/>
            <person name="Cabau C."/>
            <person name="Klopp C."/>
            <person name="Thompson A.W."/>
            <person name="Robinson-Rechavi M."/>
            <person name="Braasch I."/>
            <person name="Lecointre G."/>
            <person name="Bobe J."/>
            <person name="Postlethwait J.H."/>
            <person name="Berthelot C."/>
            <person name="Roest Crollius H."/>
            <person name="Guiguen Y."/>
        </authorList>
    </citation>
    <scope>NUCLEOTIDE SEQUENCE</scope>
    <source>
        <strain evidence="2">WJC10195</strain>
    </source>
</reference>
<dbReference type="GO" id="GO:2000300">
    <property type="term" value="P:regulation of synaptic vesicle exocytosis"/>
    <property type="evidence" value="ECO:0007669"/>
    <property type="project" value="TreeGrafter"/>
</dbReference>
<feature type="region of interest" description="Disordered" evidence="1">
    <location>
        <begin position="1"/>
        <end position="31"/>
    </location>
</feature>
<proteinExistence type="predicted"/>
<keyword evidence="3" id="KW-1185">Reference proteome</keyword>
<dbReference type="InterPro" id="IPR013083">
    <property type="entry name" value="Znf_RING/FYVE/PHD"/>
</dbReference>
<evidence type="ECO:0000313" key="3">
    <source>
        <dbReference type="Proteomes" id="UP001152622"/>
    </source>
</evidence>
<dbReference type="GO" id="GO:0050806">
    <property type="term" value="P:positive regulation of synaptic transmission"/>
    <property type="evidence" value="ECO:0007669"/>
    <property type="project" value="TreeGrafter"/>
</dbReference>
<dbReference type="InterPro" id="IPR011011">
    <property type="entry name" value="Znf_FYVE_PHD"/>
</dbReference>
<comment type="caution">
    <text evidence="2">The sequence shown here is derived from an EMBL/GenBank/DDBJ whole genome shotgun (WGS) entry which is preliminary data.</text>
</comment>
<dbReference type="AlphaFoldDB" id="A0A9Q1F986"/>
<dbReference type="InterPro" id="IPR039032">
    <property type="entry name" value="Rim-like"/>
</dbReference>
<feature type="compositionally biased region" description="Basic and acidic residues" evidence="1">
    <location>
        <begin position="82"/>
        <end position="93"/>
    </location>
</feature>
<dbReference type="PANTHER" id="PTHR12157">
    <property type="entry name" value="REGULATING SYNAPTIC MEMBRANE EXOCYTOSIS PROTEIN"/>
    <property type="match status" value="1"/>
</dbReference>
<gene>
    <name evidence="2" type="ORF">SKAU_G00213510</name>
</gene>
<dbReference type="Proteomes" id="UP001152622">
    <property type="component" value="Chromosome 7"/>
</dbReference>
<dbReference type="GO" id="GO:0048791">
    <property type="term" value="P:calcium ion-regulated exocytosis of neurotransmitter"/>
    <property type="evidence" value="ECO:0007669"/>
    <property type="project" value="TreeGrafter"/>
</dbReference>
<feature type="compositionally biased region" description="Low complexity" evidence="1">
    <location>
        <begin position="1"/>
        <end position="19"/>
    </location>
</feature>
<dbReference type="OrthoDB" id="420032at2759"/>
<organism evidence="2 3">
    <name type="scientific">Synaphobranchus kaupii</name>
    <name type="common">Kaup's arrowtooth eel</name>
    <dbReference type="NCBI Taxonomy" id="118154"/>
    <lineage>
        <taxon>Eukaryota</taxon>
        <taxon>Metazoa</taxon>
        <taxon>Chordata</taxon>
        <taxon>Craniata</taxon>
        <taxon>Vertebrata</taxon>
        <taxon>Euteleostomi</taxon>
        <taxon>Actinopterygii</taxon>
        <taxon>Neopterygii</taxon>
        <taxon>Teleostei</taxon>
        <taxon>Anguilliformes</taxon>
        <taxon>Synaphobranchidae</taxon>
        <taxon>Synaphobranchus</taxon>
    </lineage>
</organism>
<dbReference type="GO" id="GO:0048788">
    <property type="term" value="C:cytoskeleton of presynaptic active zone"/>
    <property type="evidence" value="ECO:0007669"/>
    <property type="project" value="TreeGrafter"/>
</dbReference>
<dbReference type="Gene3D" id="3.30.40.10">
    <property type="entry name" value="Zinc/RING finger domain, C3HC4 (zinc finger)"/>
    <property type="match status" value="1"/>
</dbReference>
<protein>
    <submittedName>
        <fullName evidence="2">Uncharacterized protein</fullName>
    </submittedName>
</protein>
<dbReference type="GO" id="GO:0044325">
    <property type="term" value="F:transmembrane transporter binding"/>
    <property type="evidence" value="ECO:0007669"/>
    <property type="project" value="TreeGrafter"/>
</dbReference>
<evidence type="ECO:0000256" key="1">
    <source>
        <dbReference type="SAM" id="MobiDB-lite"/>
    </source>
</evidence>
<sequence>MVIHGSHAQPQSHPSSPLGPSLPPMSEPAGWRGRAPPVVIRVMWVCNLCRKQQEILTTSGAWFYSGGPQEPGDCEAHCTRRNEEAPREKKAKLQDPYYYPGTSGDALADRDSPHGSLRNGSGLRYSGPGHAAIDRCLPQVASAERDTGSRFVLGGGDWLVICAVCGNAGPPCRLNPYRGHSSPLRVRAAGEATHGPPSVPKGRLVFGALDCRPVTLPAIYFTADRLRFPSCPVSVPARFALVRLVTRCLVLPGRLKCFEDNAYD</sequence>
<dbReference type="PANTHER" id="PTHR12157:SF15">
    <property type="entry name" value="REGULATING SYNAPTIC MEMBRANE EXOCYTOSIS PROTEIN 2"/>
    <property type="match status" value="1"/>
</dbReference>